<feature type="compositionally biased region" description="Polar residues" evidence="6">
    <location>
        <begin position="376"/>
        <end position="393"/>
    </location>
</feature>
<evidence type="ECO:0000256" key="5">
    <source>
        <dbReference type="ARBA" id="ARBA00023136"/>
    </source>
</evidence>
<evidence type="ECO:0000256" key="4">
    <source>
        <dbReference type="ARBA" id="ARBA00022989"/>
    </source>
</evidence>
<evidence type="ECO:0000313" key="8">
    <source>
        <dbReference type="EMBL" id="EHJ46079.1"/>
    </source>
</evidence>
<feature type="transmembrane region" description="Helical" evidence="7">
    <location>
        <begin position="215"/>
        <end position="237"/>
    </location>
</feature>
<proteinExistence type="inferred from homology"/>
<feature type="transmembrane region" description="Helical" evidence="7">
    <location>
        <begin position="158"/>
        <end position="180"/>
    </location>
</feature>
<keyword evidence="9" id="KW-1185">Reference proteome</keyword>
<dbReference type="AlphaFoldDB" id="G7QCC3"/>
<comment type="similarity">
    <text evidence="2">Belongs to the autoinducer-2 exporter (AI-2E) (TC 2.A.86) family.</text>
</comment>
<keyword evidence="4 7" id="KW-1133">Transmembrane helix</keyword>
<dbReference type="RefSeq" id="WP_009179538.1">
    <property type="nucleotide sequence ID" value="NZ_CM001368.1"/>
</dbReference>
<dbReference type="OrthoDB" id="9773730at2"/>
<organism evidence="8 9">
    <name type="scientific">Solidesulfovibrio carbinoliphilus subsp. oakridgensis</name>
    <dbReference type="NCBI Taxonomy" id="694327"/>
    <lineage>
        <taxon>Bacteria</taxon>
        <taxon>Pseudomonadati</taxon>
        <taxon>Thermodesulfobacteriota</taxon>
        <taxon>Desulfovibrionia</taxon>
        <taxon>Desulfovibrionales</taxon>
        <taxon>Desulfovibrionaceae</taxon>
        <taxon>Solidesulfovibrio</taxon>
    </lineage>
</organism>
<evidence type="ECO:0000313" key="9">
    <source>
        <dbReference type="Proteomes" id="UP000004662"/>
    </source>
</evidence>
<feature type="transmembrane region" description="Helical" evidence="7">
    <location>
        <begin position="12"/>
        <end position="45"/>
    </location>
</feature>
<feature type="transmembrane region" description="Helical" evidence="7">
    <location>
        <begin position="309"/>
        <end position="324"/>
    </location>
</feature>
<evidence type="ECO:0000256" key="2">
    <source>
        <dbReference type="ARBA" id="ARBA00009773"/>
    </source>
</evidence>
<dbReference type="InterPro" id="IPR002549">
    <property type="entry name" value="AI-2E-like"/>
</dbReference>
<keyword evidence="3 7" id="KW-0812">Transmembrane</keyword>
<name>G7QCC3_9BACT</name>
<evidence type="ECO:0000256" key="6">
    <source>
        <dbReference type="SAM" id="MobiDB-lite"/>
    </source>
</evidence>
<gene>
    <name evidence="8" type="ORF">DFW101_0062</name>
</gene>
<keyword evidence="5 7" id="KW-0472">Membrane</keyword>
<dbReference type="EMBL" id="CM001368">
    <property type="protein sequence ID" value="EHJ46079.1"/>
    <property type="molecule type" value="Genomic_DNA"/>
</dbReference>
<dbReference type="STRING" id="694327.DFW101_0062"/>
<evidence type="ECO:0008006" key="10">
    <source>
        <dbReference type="Google" id="ProtNLM"/>
    </source>
</evidence>
<accession>G7QCC3</accession>
<feature type="transmembrane region" description="Helical" evidence="7">
    <location>
        <begin position="65"/>
        <end position="88"/>
    </location>
</feature>
<dbReference type="PANTHER" id="PTHR21716:SF4">
    <property type="entry name" value="TRANSMEMBRANE PROTEIN 245"/>
    <property type="match status" value="1"/>
</dbReference>
<feature type="transmembrane region" description="Helical" evidence="7">
    <location>
        <begin position="249"/>
        <end position="272"/>
    </location>
</feature>
<feature type="transmembrane region" description="Helical" evidence="7">
    <location>
        <begin position="278"/>
        <end position="297"/>
    </location>
</feature>
<dbReference type="eggNOG" id="COG0628">
    <property type="taxonomic scope" value="Bacteria"/>
</dbReference>
<dbReference type="Proteomes" id="UP000004662">
    <property type="component" value="Chromosome"/>
</dbReference>
<evidence type="ECO:0000256" key="7">
    <source>
        <dbReference type="SAM" id="Phobius"/>
    </source>
</evidence>
<evidence type="ECO:0000256" key="1">
    <source>
        <dbReference type="ARBA" id="ARBA00004141"/>
    </source>
</evidence>
<reference evidence="9" key="1">
    <citation type="journal article" date="2015" name="Genome Announc.">
        <title>High-Quality Draft Genome Sequence of Desulfovibrio carbinoliphilus FW-101-2B, an Organic Acid-Oxidizing Sulfate-Reducing Bacterium Isolated from Uranium(VI)-Contaminated Groundwater.</title>
        <authorList>
            <person name="Ramsay B.D."/>
            <person name="Hwang C."/>
            <person name="Woo H.L."/>
            <person name="Carroll S.L."/>
            <person name="Lucas S."/>
            <person name="Han J."/>
            <person name="Lapidus A.L."/>
            <person name="Cheng J.F."/>
            <person name="Goodwin L.A."/>
            <person name="Pitluck S."/>
            <person name="Peters L."/>
            <person name="Chertkov O."/>
            <person name="Held B."/>
            <person name="Detter J.C."/>
            <person name="Han C.S."/>
            <person name="Tapia R."/>
            <person name="Land M.L."/>
            <person name="Hauser L.J."/>
            <person name="Kyrpides N.C."/>
            <person name="Ivanova N.N."/>
            <person name="Mikhailova N."/>
            <person name="Pagani I."/>
            <person name="Woyke T."/>
            <person name="Arkin A.P."/>
            <person name="Dehal P."/>
            <person name="Chivian D."/>
            <person name="Criddle C.S."/>
            <person name="Wu W."/>
            <person name="Chakraborty R."/>
            <person name="Hazen T.C."/>
            <person name="Fields M.W."/>
        </authorList>
    </citation>
    <scope>NUCLEOTIDE SEQUENCE [LARGE SCALE GENOMIC DNA]</scope>
    <source>
        <strain evidence="9">FW-101-2B</strain>
    </source>
</reference>
<dbReference type="Pfam" id="PF01594">
    <property type="entry name" value="AI-2E_transport"/>
    <property type="match status" value="1"/>
</dbReference>
<sequence>MNRERKHFYSIFLLLILAVALVMAYIVLRPFVDILIIGVVLAALFKPVQRRLDPLCGHRPTLSALLTTGLIFTCLIIPIFFFLGSLLAQGVQSVNALQHQLSVTDFNTLLSRDALAPYVGWVQEHLPFLDVKKLAFQADLLDISKNAGQLLLDSGTKIVGNVFVLTMNFVILIFVLFFLIRDGDAMLAQARYLLPLSTDQENRIFRQLDDVAKSVILGAFVIALAQGLAGGIGLFIVGINPFFWGFMMGFASLIPVVGTAIIWLPVSIYLMLTGDWQWGLFLAVWGAVVISSIDSVIRPLLMQNRSKMSTFWVFLAIIGGIKFFGALGILYGPLILGFAMVMLTLYAEDYRHVLEERNLVTTPGPGLETPLATPTLIKSSTEPPVQSPASPLIQSPAAPDGKDR</sequence>
<protein>
    <recommendedName>
        <fullName evidence="10">AI-2E family transporter</fullName>
    </recommendedName>
</protein>
<dbReference type="PANTHER" id="PTHR21716">
    <property type="entry name" value="TRANSMEMBRANE PROTEIN"/>
    <property type="match status" value="1"/>
</dbReference>
<feature type="region of interest" description="Disordered" evidence="6">
    <location>
        <begin position="364"/>
        <end position="404"/>
    </location>
</feature>
<dbReference type="GO" id="GO:0016020">
    <property type="term" value="C:membrane"/>
    <property type="evidence" value="ECO:0007669"/>
    <property type="project" value="UniProtKB-SubCell"/>
</dbReference>
<comment type="subcellular location">
    <subcellularLocation>
        <location evidence="1">Membrane</location>
        <topology evidence="1">Multi-pass membrane protein</topology>
    </subcellularLocation>
</comment>
<dbReference type="HOGENOM" id="CLU_041771_2_3_7"/>
<evidence type="ECO:0000256" key="3">
    <source>
        <dbReference type="ARBA" id="ARBA00022692"/>
    </source>
</evidence>